<accession>A0A0F8AF19</accession>
<dbReference type="AlphaFoldDB" id="A0A0F8AF19"/>
<feature type="region of interest" description="Disordered" evidence="1">
    <location>
        <begin position="1"/>
        <end position="20"/>
    </location>
</feature>
<gene>
    <name evidence="2" type="ORF">EH28_00159</name>
</gene>
<sequence length="97" mass="10416">MKGNPGSGRPLRLSHKDCHSKGTGGCCVVRTADGAQSTVQLLEVELISESLLDEALLSTPPPSNMAQSELMLLLQPLWIIRTQLILLNTNTFLTASS</sequence>
<organism evidence="2">
    <name type="scientific">Larimichthys crocea</name>
    <name type="common">Large yellow croaker</name>
    <name type="synonym">Pseudosciaena crocea</name>
    <dbReference type="NCBI Taxonomy" id="215358"/>
    <lineage>
        <taxon>Eukaryota</taxon>
        <taxon>Metazoa</taxon>
        <taxon>Chordata</taxon>
        <taxon>Craniata</taxon>
        <taxon>Vertebrata</taxon>
        <taxon>Euteleostomi</taxon>
        <taxon>Actinopterygii</taxon>
        <taxon>Neopterygii</taxon>
        <taxon>Teleostei</taxon>
        <taxon>Neoteleostei</taxon>
        <taxon>Acanthomorphata</taxon>
        <taxon>Eupercaria</taxon>
        <taxon>Sciaenidae</taxon>
        <taxon>Larimichthys</taxon>
    </lineage>
</organism>
<name>A0A0F8AF19_LARCR</name>
<protein>
    <submittedName>
        <fullName evidence="2">Uncharacterized protein</fullName>
    </submittedName>
</protein>
<evidence type="ECO:0000313" key="2">
    <source>
        <dbReference type="EMBL" id="KKF15979.1"/>
    </source>
</evidence>
<dbReference type="EMBL" id="KQ042314">
    <property type="protein sequence ID" value="KKF15979.1"/>
    <property type="molecule type" value="Genomic_DNA"/>
</dbReference>
<reference evidence="2" key="1">
    <citation type="journal article" date="2015" name="PLoS Genet.">
        <title>Genome Sequencing of the Perciform Fish Larimichthys crocea Provides Insights into Molecular and Genetic Mechanisms of Stress Adaptation.</title>
        <authorList>
            <person name="Ao J."/>
            <person name="Mu Y."/>
            <person name="Xiang L.X."/>
            <person name="Fan D."/>
            <person name="Feng M."/>
            <person name="Zhang S."/>
            <person name="Shi Q."/>
            <person name="Zhu L.Y."/>
            <person name="Li T."/>
            <person name="Ding Y."/>
            <person name="Nie L."/>
            <person name="Li Q."/>
            <person name="Dong W.R."/>
            <person name="Jiang L."/>
            <person name="Sun B."/>
            <person name="Zhang X."/>
            <person name="Li M."/>
            <person name="Zhang H.Q."/>
            <person name="Xie S."/>
            <person name="Zhu Y."/>
            <person name="Jiang X."/>
            <person name="Wang X."/>
            <person name="Mu P."/>
            <person name="Chen W."/>
            <person name="Yue Z."/>
            <person name="Wang Z."/>
            <person name="Wang J."/>
            <person name="Shao J.Z."/>
            <person name="Chen X."/>
        </authorList>
    </citation>
    <scope>NUCLEOTIDE SEQUENCE [LARGE SCALE GENOMIC DNA]</scope>
    <source>
        <strain evidence="2">SSNF</strain>
        <tissue evidence="2">Blood</tissue>
    </source>
</reference>
<proteinExistence type="predicted"/>
<evidence type="ECO:0000256" key="1">
    <source>
        <dbReference type="SAM" id="MobiDB-lite"/>
    </source>
</evidence>